<accession>A0A4R1N509</accession>
<keyword evidence="3" id="KW-1185">Reference proteome</keyword>
<gene>
    <name evidence="2" type="ORF">BXY66_3875</name>
</gene>
<dbReference type="Proteomes" id="UP000295673">
    <property type="component" value="Unassembled WGS sequence"/>
</dbReference>
<dbReference type="EMBL" id="SMGR01000005">
    <property type="protein sequence ID" value="TCK99373.1"/>
    <property type="molecule type" value="Genomic_DNA"/>
</dbReference>
<dbReference type="AlphaFoldDB" id="A0A4R1N509"/>
<evidence type="ECO:0000313" key="3">
    <source>
        <dbReference type="Proteomes" id="UP000295673"/>
    </source>
</evidence>
<evidence type="ECO:0000256" key="1">
    <source>
        <dbReference type="SAM" id="MobiDB-lite"/>
    </source>
</evidence>
<feature type="region of interest" description="Disordered" evidence="1">
    <location>
        <begin position="1"/>
        <end position="41"/>
    </location>
</feature>
<reference evidence="2 3" key="1">
    <citation type="submission" date="2019-03" db="EMBL/GenBank/DDBJ databases">
        <title>Genomic Encyclopedia of Archaeal and Bacterial Type Strains, Phase II (KMG-II): from individual species to whole genera.</title>
        <authorList>
            <person name="Goeker M."/>
        </authorList>
    </citation>
    <scope>NUCLEOTIDE SEQUENCE [LARGE SCALE GENOMIC DNA]</scope>
    <source>
        <strain evidence="2 3">DSM 26433</strain>
    </source>
</reference>
<protein>
    <submittedName>
        <fullName evidence="2">Uncharacterized protein</fullName>
    </submittedName>
</protein>
<organism evidence="2 3">
    <name type="scientific">Shimia isoporae</name>
    <dbReference type="NCBI Taxonomy" id="647720"/>
    <lineage>
        <taxon>Bacteria</taxon>
        <taxon>Pseudomonadati</taxon>
        <taxon>Pseudomonadota</taxon>
        <taxon>Alphaproteobacteria</taxon>
        <taxon>Rhodobacterales</taxon>
        <taxon>Roseobacteraceae</taxon>
    </lineage>
</organism>
<sequence length="97" mass="11015">MTPAERQAKEDMKAWRDAQRRNGHAAVPASEWTGPRARGKKAKADVRPVRCECCDRLRPADKITNGRGHTKHCTDNDNCRLRAERWARFSRTGGSLD</sequence>
<comment type="caution">
    <text evidence="2">The sequence shown here is derived from an EMBL/GenBank/DDBJ whole genome shotgun (WGS) entry which is preliminary data.</text>
</comment>
<name>A0A4R1N509_9RHOB</name>
<feature type="compositionally biased region" description="Basic and acidic residues" evidence="1">
    <location>
        <begin position="1"/>
        <end position="20"/>
    </location>
</feature>
<evidence type="ECO:0000313" key="2">
    <source>
        <dbReference type="EMBL" id="TCK99373.1"/>
    </source>
</evidence>
<proteinExistence type="predicted"/>